<dbReference type="Proteomes" id="UP001327560">
    <property type="component" value="Chromosome 3"/>
</dbReference>
<gene>
    <name evidence="1" type="ORF">Cni_G11413</name>
</gene>
<sequence>MTKSSFLRSVTTPALDPIVFGPATAHGGRLPLLRLLQWIPAGRLSIPTSYSKKSK</sequence>
<organism evidence="1 2">
    <name type="scientific">Canna indica</name>
    <name type="common">Indian-shot</name>
    <dbReference type="NCBI Taxonomy" id="4628"/>
    <lineage>
        <taxon>Eukaryota</taxon>
        <taxon>Viridiplantae</taxon>
        <taxon>Streptophyta</taxon>
        <taxon>Embryophyta</taxon>
        <taxon>Tracheophyta</taxon>
        <taxon>Spermatophyta</taxon>
        <taxon>Magnoliopsida</taxon>
        <taxon>Liliopsida</taxon>
        <taxon>Zingiberales</taxon>
        <taxon>Cannaceae</taxon>
        <taxon>Canna</taxon>
    </lineage>
</organism>
<accession>A0AAQ3K6K8</accession>
<evidence type="ECO:0000313" key="2">
    <source>
        <dbReference type="Proteomes" id="UP001327560"/>
    </source>
</evidence>
<dbReference type="AlphaFoldDB" id="A0AAQ3K6K8"/>
<keyword evidence="2" id="KW-1185">Reference proteome</keyword>
<proteinExistence type="predicted"/>
<name>A0AAQ3K6K8_9LILI</name>
<protein>
    <submittedName>
        <fullName evidence="1">Uncharacterized protein</fullName>
    </submittedName>
</protein>
<reference evidence="1 2" key="1">
    <citation type="submission" date="2023-10" db="EMBL/GenBank/DDBJ databases">
        <title>Chromosome-scale genome assembly provides insights into flower coloration mechanisms of Canna indica.</title>
        <authorList>
            <person name="Li C."/>
        </authorList>
    </citation>
    <scope>NUCLEOTIDE SEQUENCE [LARGE SCALE GENOMIC DNA]</scope>
    <source>
        <tissue evidence="1">Flower</tissue>
    </source>
</reference>
<evidence type="ECO:0000313" key="1">
    <source>
        <dbReference type="EMBL" id="WOL02694.1"/>
    </source>
</evidence>
<dbReference type="EMBL" id="CP136892">
    <property type="protein sequence ID" value="WOL02694.1"/>
    <property type="molecule type" value="Genomic_DNA"/>
</dbReference>